<accession>A0A7M5WJI8</accession>
<evidence type="ECO:0000313" key="4">
    <source>
        <dbReference type="Proteomes" id="UP000594262"/>
    </source>
</evidence>
<feature type="chain" id="PRO_5029913453" evidence="2">
    <location>
        <begin position="25"/>
        <end position="486"/>
    </location>
</feature>
<keyword evidence="4" id="KW-1185">Reference proteome</keyword>
<proteinExistence type="predicted"/>
<sequence length="486" mass="54639">MMLAECQSACVLLTILSLIVNSQALLLNQITTYDAFCRLPSNAIVVISSHVCEGTQPYLSLTHISNDFKIIRKTNLETPFRVNDGKTDEHGDFSTSLSNTDGYLNLTLSVGIGRGVDPIKHSFIFPTKSVDCHSQERPKKPSMETLSQRLGTYSSVVVPSSATPKSIPKMIYFLFVDPCTIPYSYTVLTSNGADTKQFIYTDTKNDSLIPMAQTGVSNGGLHLVIENHKVPSTFQSKLSYLSKQDGVAETLIADVYDTQIGRICPASNCTNKNHGFDKECIVNWIDKYNETRYVETGLKFRPCERPMSGKVYLHITNSDERMIFKDYLDVTSLRGNDWSVERVKKNIMRLGWYPYERTFTNSDGYLKLDGGVASLYVAYSGLGSQVMILRHFNGKIIPLLNVYFNETRDSLCQAYKREVEGVTSESHLTSILIGVLSCIAVVLLVVAVVIYCRHRTRYSRMRRHMDDSVGLPHRIQLADDEFDDDL</sequence>
<evidence type="ECO:0000313" key="3">
    <source>
        <dbReference type="EnsemblMetazoa" id="CLYHEMP004757.1"/>
    </source>
</evidence>
<dbReference type="AlphaFoldDB" id="A0A7M5WJI8"/>
<keyword evidence="1" id="KW-1133">Transmembrane helix</keyword>
<dbReference type="Proteomes" id="UP000594262">
    <property type="component" value="Unplaced"/>
</dbReference>
<evidence type="ECO:0000256" key="1">
    <source>
        <dbReference type="SAM" id="Phobius"/>
    </source>
</evidence>
<organism evidence="3 4">
    <name type="scientific">Clytia hemisphaerica</name>
    <dbReference type="NCBI Taxonomy" id="252671"/>
    <lineage>
        <taxon>Eukaryota</taxon>
        <taxon>Metazoa</taxon>
        <taxon>Cnidaria</taxon>
        <taxon>Hydrozoa</taxon>
        <taxon>Hydroidolina</taxon>
        <taxon>Leptothecata</taxon>
        <taxon>Obeliida</taxon>
        <taxon>Clytiidae</taxon>
        <taxon>Clytia</taxon>
    </lineage>
</organism>
<name>A0A7M5WJI8_9CNID</name>
<dbReference type="RefSeq" id="XP_066933184.1">
    <property type="nucleotide sequence ID" value="XM_067077083.1"/>
</dbReference>
<dbReference type="GeneID" id="136820846"/>
<feature type="transmembrane region" description="Helical" evidence="1">
    <location>
        <begin position="431"/>
        <end position="452"/>
    </location>
</feature>
<evidence type="ECO:0000256" key="2">
    <source>
        <dbReference type="SAM" id="SignalP"/>
    </source>
</evidence>
<keyword evidence="1" id="KW-0812">Transmembrane</keyword>
<reference evidence="3" key="1">
    <citation type="submission" date="2021-01" db="UniProtKB">
        <authorList>
            <consortium name="EnsemblMetazoa"/>
        </authorList>
    </citation>
    <scope>IDENTIFICATION</scope>
</reference>
<protein>
    <submittedName>
        <fullName evidence="3">Uncharacterized protein</fullName>
    </submittedName>
</protein>
<keyword evidence="1" id="KW-0472">Membrane</keyword>
<dbReference type="EnsemblMetazoa" id="CLYHEMT004757.1">
    <property type="protein sequence ID" value="CLYHEMP004757.1"/>
    <property type="gene ID" value="CLYHEMG004757"/>
</dbReference>
<keyword evidence="2" id="KW-0732">Signal</keyword>
<feature type="signal peptide" evidence="2">
    <location>
        <begin position="1"/>
        <end position="24"/>
    </location>
</feature>